<dbReference type="InterPro" id="IPR008280">
    <property type="entry name" value="Tub_FtsZ_C"/>
</dbReference>
<dbReference type="HAMAP" id="MF_00909">
    <property type="entry name" value="FtsZ"/>
    <property type="match status" value="1"/>
</dbReference>
<dbReference type="Proteomes" id="UP000006735">
    <property type="component" value="Chromosome"/>
</dbReference>
<proteinExistence type="inferred from homology"/>
<keyword evidence="5 8" id="KW-0342">GTP-binding</keyword>
<evidence type="ECO:0000256" key="9">
    <source>
        <dbReference type="NCBIfam" id="TIGR00065"/>
    </source>
</evidence>
<evidence type="ECO:0000313" key="14">
    <source>
        <dbReference type="EMBL" id="AAW77076.1"/>
    </source>
</evidence>
<evidence type="ECO:0000256" key="6">
    <source>
        <dbReference type="ARBA" id="ARBA00023210"/>
    </source>
</evidence>
<dbReference type="GO" id="GO:0043093">
    <property type="term" value="P:FtsZ-dependent cytokinesis"/>
    <property type="evidence" value="ECO:0007669"/>
    <property type="project" value="UniProtKB-UniRule"/>
</dbReference>
<dbReference type="NCBIfam" id="TIGR00065">
    <property type="entry name" value="ftsZ"/>
    <property type="match status" value="1"/>
</dbReference>
<accession>Q5GW45</accession>
<keyword evidence="2 8" id="KW-0963">Cytoplasm</keyword>
<dbReference type="FunFam" id="3.40.50.1440:FF:000023">
    <property type="entry name" value="Cell division protein FtsZ"/>
    <property type="match status" value="1"/>
</dbReference>
<keyword evidence="15" id="KW-1185">Reference proteome</keyword>
<dbReference type="InterPro" id="IPR003008">
    <property type="entry name" value="Tubulin_FtsZ_GTPase"/>
</dbReference>
<evidence type="ECO:0000256" key="4">
    <source>
        <dbReference type="ARBA" id="ARBA00022741"/>
    </source>
</evidence>
<dbReference type="Pfam" id="PF12327">
    <property type="entry name" value="FtsZ_C"/>
    <property type="match status" value="1"/>
</dbReference>
<evidence type="ECO:0000256" key="1">
    <source>
        <dbReference type="ARBA" id="ARBA00009690"/>
    </source>
</evidence>
<evidence type="ECO:0000259" key="12">
    <source>
        <dbReference type="SMART" id="SM00864"/>
    </source>
</evidence>
<evidence type="ECO:0000256" key="10">
    <source>
        <dbReference type="RuleBase" id="RU000631"/>
    </source>
</evidence>
<dbReference type="InterPro" id="IPR036525">
    <property type="entry name" value="Tubulin/FtsZ_GTPase_sf"/>
</dbReference>
<evidence type="ECO:0000256" key="8">
    <source>
        <dbReference type="HAMAP-Rule" id="MF_00909"/>
    </source>
</evidence>
<dbReference type="CDD" id="cd02201">
    <property type="entry name" value="FtsZ_type1"/>
    <property type="match status" value="1"/>
</dbReference>
<evidence type="ECO:0000256" key="5">
    <source>
        <dbReference type="ARBA" id="ARBA00023134"/>
    </source>
</evidence>
<dbReference type="InterPro" id="IPR000158">
    <property type="entry name" value="Cell_div_FtsZ"/>
</dbReference>
<feature type="binding site" evidence="8">
    <location>
        <position position="158"/>
    </location>
    <ligand>
        <name>GTP</name>
        <dbReference type="ChEBI" id="CHEBI:37565"/>
    </ligand>
</feature>
<dbReference type="PROSITE" id="PS01135">
    <property type="entry name" value="FTSZ_2"/>
    <property type="match status" value="1"/>
</dbReference>
<feature type="domain" description="Tubulin/FtsZ GTPase" evidence="12">
    <location>
        <begin position="32"/>
        <end position="224"/>
    </location>
</feature>
<evidence type="ECO:0000259" key="13">
    <source>
        <dbReference type="SMART" id="SM00865"/>
    </source>
</evidence>
<dbReference type="Gene3D" id="3.40.50.1440">
    <property type="entry name" value="Tubulin/FtsZ, GTPase domain"/>
    <property type="match status" value="1"/>
</dbReference>
<dbReference type="InterPro" id="IPR037103">
    <property type="entry name" value="Tubulin/FtsZ-like_C"/>
</dbReference>
<dbReference type="Pfam" id="PF00091">
    <property type="entry name" value="Tubulin"/>
    <property type="match status" value="1"/>
</dbReference>
<dbReference type="GO" id="GO:0032153">
    <property type="term" value="C:cell division site"/>
    <property type="evidence" value="ECO:0007669"/>
    <property type="project" value="UniProtKB-UniRule"/>
</dbReference>
<feature type="binding site" evidence="8">
    <location>
        <begin position="40"/>
        <end position="44"/>
    </location>
    <ligand>
        <name>GTP</name>
        <dbReference type="ChEBI" id="CHEBI:37565"/>
    </ligand>
</feature>
<dbReference type="GO" id="GO:0005525">
    <property type="term" value="F:GTP binding"/>
    <property type="evidence" value="ECO:0007669"/>
    <property type="project" value="UniProtKB-UniRule"/>
</dbReference>
<evidence type="ECO:0000313" key="15">
    <source>
        <dbReference type="Proteomes" id="UP000006735"/>
    </source>
</evidence>
<evidence type="ECO:0000256" key="3">
    <source>
        <dbReference type="ARBA" id="ARBA00022618"/>
    </source>
</evidence>
<comment type="subcellular location">
    <subcellularLocation>
        <location evidence="8">Cytoplasm</location>
    </subcellularLocation>
    <text evidence="8">Assembles at midcell at the inner surface of the cytoplasmic membrane.</text>
</comment>
<keyword evidence="4 8" id="KW-0547">Nucleotide-binding</keyword>
<dbReference type="InterPro" id="IPR020805">
    <property type="entry name" value="Cell_div_FtsZ_CS"/>
</dbReference>
<feature type="compositionally biased region" description="Low complexity" evidence="11">
    <location>
        <begin position="393"/>
        <end position="409"/>
    </location>
</feature>
<dbReference type="AlphaFoldDB" id="Q5GW45"/>
<dbReference type="InterPro" id="IPR024757">
    <property type="entry name" value="FtsZ_C"/>
</dbReference>
<comment type="function">
    <text evidence="8 10">Essential cell division protein that forms a contractile ring structure (Z ring) at the future cell division site. The regulation of the ring assembly controls the timing and the location of cell division. One of the functions of the FtsZ ring is to recruit other cell division proteins to the septum to produce a new cell wall between the dividing cells. Binds GTP and shows GTPase activity.</text>
</comment>
<dbReference type="GO" id="GO:0005737">
    <property type="term" value="C:cytoplasm"/>
    <property type="evidence" value="ECO:0007669"/>
    <property type="project" value="UniProtKB-SubCell"/>
</dbReference>
<dbReference type="PRINTS" id="PR00423">
    <property type="entry name" value="CELLDVISFTSZ"/>
</dbReference>
<dbReference type="GO" id="GO:0003924">
    <property type="term" value="F:GTPase activity"/>
    <property type="evidence" value="ECO:0007669"/>
    <property type="project" value="UniProtKB-UniRule"/>
</dbReference>
<dbReference type="PANTHER" id="PTHR30314:SF3">
    <property type="entry name" value="MITOCHONDRIAL DIVISION PROTEIN FSZA"/>
    <property type="match status" value="1"/>
</dbReference>
<dbReference type="HOGENOM" id="CLU_024865_0_5_6"/>
<feature type="domain" description="Tubulin/FtsZ 2-layer sandwich" evidence="13">
    <location>
        <begin position="226"/>
        <end position="344"/>
    </location>
</feature>
<comment type="similarity">
    <text evidence="1 8 10">Belongs to the FtsZ family.</text>
</comment>
<evidence type="ECO:0000256" key="11">
    <source>
        <dbReference type="SAM" id="MobiDB-lite"/>
    </source>
</evidence>
<keyword evidence="3 8" id="KW-0132">Cell division</keyword>
<feature type="binding site" evidence="8">
    <location>
        <position position="162"/>
    </location>
    <ligand>
        <name>GTP</name>
        <dbReference type="ChEBI" id="CHEBI:37565"/>
    </ligand>
</feature>
<sequence length="431" mass="44826">MRLPSPHFSLPAQEDTDMAHFELIEKMAPNAVIKVVGVGGGGGNAVAHMVNTNVDGVEFITANTDSQAIKNCGAKLQLQLGTNVTKGLGAGANPEVGRQAALEDRERIMDALQGADMVFITAGMGGGTGTGAAPVVAQLAKEMGILTVAVVTKPFPFEGRRRMQVALKGIEELSQHCDSLITIPNEKLITVLGRNATMIQAFRAANDVLQGAVQGIADLIVRPGLINVDFADVRTVMSEMGLAMMGTGSARGDDRAQAAAEAAIQNPLLDDVNLAGANGILVNITAGPDFTMSEFDEIGRTIEAFASEDATVVVGTVLDPDMQDEVRVTVVATGLNRAVARQPQRPDQRAPIKLVRNATTGQPEFGDFDTNSGDAVSKAVGGSMGLGLRRPSSDSAGSSSGNHTSGGSSAPAADLPNDYLDIPAFLRRQAD</sequence>
<dbReference type="SMART" id="SM00864">
    <property type="entry name" value="Tubulin"/>
    <property type="match status" value="1"/>
</dbReference>
<feature type="region of interest" description="Disordered" evidence="11">
    <location>
        <begin position="360"/>
        <end position="431"/>
    </location>
</feature>
<dbReference type="KEGG" id="xoo:XOO3822"/>
<dbReference type="InterPro" id="IPR045061">
    <property type="entry name" value="FtsZ/CetZ"/>
</dbReference>
<dbReference type="SMR" id="Q5GW45"/>
<feature type="binding site" evidence="8">
    <location>
        <position position="206"/>
    </location>
    <ligand>
        <name>GTP</name>
        <dbReference type="ChEBI" id="CHEBI:37565"/>
    </ligand>
</feature>
<comment type="subunit">
    <text evidence="8">Homodimer. Polymerizes to form a dynamic ring structure in a strictly GTP-dependent manner. Interacts directly with several other division proteins.</text>
</comment>
<dbReference type="SMART" id="SM00865">
    <property type="entry name" value="Tubulin_C"/>
    <property type="match status" value="1"/>
</dbReference>
<dbReference type="InterPro" id="IPR018316">
    <property type="entry name" value="Tubulin/FtsZ_2-layer-sand-dom"/>
</dbReference>
<feature type="binding site" evidence="8">
    <location>
        <begin position="127"/>
        <end position="129"/>
    </location>
    <ligand>
        <name>GTP</name>
        <dbReference type="ChEBI" id="CHEBI:37565"/>
    </ligand>
</feature>
<dbReference type="EMBL" id="AE013598">
    <property type="protein sequence ID" value="AAW77076.1"/>
    <property type="molecule type" value="Genomic_DNA"/>
</dbReference>
<keyword evidence="6 8" id="KW-0717">Septation</keyword>
<evidence type="ECO:0000256" key="2">
    <source>
        <dbReference type="ARBA" id="ARBA00022490"/>
    </source>
</evidence>
<dbReference type="GO" id="GO:0000917">
    <property type="term" value="P:division septum assembly"/>
    <property type="evidence" value="ECO:0007669"/>
    <property type="project" value="UniProtKB-KW"/>
</dbReference>
<gene>
    <name evidence="8 14" type="primary">ftsZ</name>
    <name evidence="14" type="ordered locus">XOO3822</name>
</gene>
<dbReference type="GO" id="GO:0051258">
    <property type="term" value="P:protein polymerization"/>
    <property type="evidence" value="ECO:0007669"/>
    <property type="project" value="UniProtKB-UniRule"/>
</dbReference>
<name>Q5GW45_XANOR</name>
<dbReference type="SUPFAM" id="SSF55307">
    <property type="entry name" value="Tubulin C-terminal domain-like"/>
    <property type="match status" value="1"/>
</dbReference>
<dbReference type="STRING" id="291331.XOO3822"/>
<reference evidence="14 15" key="1">
    <citation type="journal article" date="2005" name="Nucleic Acids Res.">
        <title>The genome sequence of Xanthomonas oryzae pathovar oryzae KACC10331, the bacterial blight pathogen of rice.</title>
        <authorList>
            <person name="Lee B.M."/>
            <person name="Park Y.J."/>
            <person name="Park D.S."/>
            <person name="Kang H.W."/>
            <person name="Kim J.G."/>
            <person name="Song E.S."/>
            <person name="Park I.C."/>
            <person name="Yoon U.H."/>
            <person name="Hahn J.H."/>
            <person name="Koo B.S."/>
            <person name="Lee G.B."/>
            <person name="Kim H."/>
            <person name="Park H.S."/>
            <person name="Yoon K.O."/>
            <person name="Kim J.H."/>
            <person name="Jung C.H."/>
            <person name="Koh N.H."/>
            <person name="Seo J.S."/>
            <person name="Go S.J."/>
        </authorList>
    </citation>
    <scope>NUCLEOTIDE SEQUENCE [LARGE SCALE GENOMIC DNA]</scope>
    <source>
        <strain evidence="15">KACC10331 / KXO85</strain>
    </source>
</reference>
<keyword evidence="7 8" id="KW-0131">Cell cycle</keyword>
<evidence type="ECO:0000256" key="7">
    <source>
        <dbReference type="ARBA" id="ARBA00023306"/>
    </source>
</evidence>
<dbReference type="SUPFAM" id="SSF52490">
    <property type="entry name" value="Tubulin nucleotide-binding domain-like"/>
    <property type="match status" value="1"/>
</dbReference>
<dbReference type="FunFam" id="3.30.1330.20:FF:000004">
    <property type="entry name" value="Cell division protein FtsZ"/>
    <property type="match status" value="1"/>
</dbReference>
<protein>
    <recommendedName>
        <fullName evidence="8 9">Cell division protein FtsZ</fullName>
    </recommendedName>
</protein>
<dbReference type="PANTHER" id="PTHR30314">
    <property type="entry name" value="CELL DIVISION PROTEIN FTSZ-RELATED"/>
    <property type="match status" value="1"/>
</dbReference>
<dbReference type="Gene3D" id="3.30.1330.20">
    <property type="entry name" value="Tubulin/FtsZ, C-terminal domain"/>
    <property type="match status" value="1"/>
</dbReference>
<organism evidence="14 15">
    <name type="scientific">Xanthomonas oryzae pv. oryzae (strain KACC10331 / KXO85)</name>
    <dbReference type="NCBI Taxonomy" id="291331"/>
    <lineage>
        <taxon>Bacteria</taxon>
        <taxon>Pseudomonadati</taxon>
        <taxon>Pseudomonadota</taxon>
        <taxon>Gammaproteobacteria</taxon>
        <taxon>Lysobacterales</taxon>
        <taxon>Lysobacteraceae</taxon>
        <taxon>Xanthomonas</taxon>
    </lineage>
</organism>